<sequence length="161" mass="17782">MLKTHDMKRNFIYLVLAALPFAYACNQNKSDSNSKTKTDSVVKEACYAAAFEKDSAAIIVNTMASGKVTGSLLIKYGNKPQNNGKIDGKFSGDTLYVDYRFNTGKDSTRVFTNPLAFLKKDGKLIMGVGQIETTLGRSYFVKGKPINYEAGKFIFTEVNCK</sequence>
<proteinExistence type="predicted"/>
<evidence type="ECO:0000256" key="1">
    <source>
        <dbReference type="SAM" id="SignalP"/>
    </source>
</evidence>
<dbReference type="PROSITE" id="PS51257">
    <property type="entry name" value="PROKAR_LIPOPROTEIN"/>
    <property type="match status" value="1"/>
</dbReference>
<name>A0A1G6VLK2_9SPHI</name>
<protein>
    <recommendedName>
        <fullName evidence="4">Allene oxide cyclase barrel-like domain-containing protein</fullName>
    </recommendedName>
</protein>
<evidence type="ECO:0000313" key="3">
    <source>
        <dbReference type="Proteomes" id="UP000199455"/>
    </source>
</evidence>
<dbReference type="EMBL" id="FMZH01000006">
    <property type="protein sequence ID" value="SDD54401.1"/>
    <property type="molecule type" value="Genomic_DNA"/>
</dbReference>
<evidence type="ECO:0000313" key="2">
    <source>
        <dbReference type="EMBL" id="SDD54401.1"/>
    </source>
</evidence>
<keyword evidence="3" id="KW-1185">Reference proteome</keyword>
<reference evidence="3" key="1">
    <citation type="submission" date="2016-10" db="EMBL/GenBank/DDBJ databases">
        <authorList>
            <person name="Varghese N."/>
            <person name="Submissions S."/>
        </authorList>
    </citation>
    <scope>NUCLEOTIDE SEQUENCE [LARGE SCALE GENOMIC DNA]</scope>
    <source>
        <strain evidence="3">DSM 18609</strain>
    </source>
</reference>
<organism evidence="2 3">
    <name type="scientific">Pedobacter soli</name>
    <dbReference type="NCBI Taxonomy" id="390242"/>
    <lineage>
        <taxon>Bacteria</taxon>
        <taxon>Pseudomonadati</taxon>
        <taxon>Bacteroidota</taxon>
        <taxon>Sphingobacteriia</taxon>
        <taxon>Sphingobacteriales</taxon>
        <taxon>Sphingobacteriaceae</taxon>
        <taxon>Pedobacter</taxon>
    </lineage>
</organism>
<keyword evidence="1" id="KW-0732">Signal</keyword>
<evidence type="ECO:0008006" key="4">
    <source>
        <dbReference type="Google" id="ProtNLM"/>
    </source>
</evidence>
<feature type="signal peptide" evidence="1">
    <location>
        <begin position="1"/>
        <end position="24"/>
    </location>
</feature>
<dbReference type="AlphaFoldDB" id="A0A1G6VLK2"/>
<gene>
    <name evidence="2" type="ORF">SAMN04488024_106182</name>
</gene>
<feature type="chain" id="PRO_5011769628" description="Allene oxide cyclase barrel-like domain-containing protein" evidence="1">
    <location>
        <begin position="25"/>
        <end position="161"/>
    </location>
</feature>
<accession>A0A1G6VLK2</accession>
<dbReference type="Proteomes" id="UP000199455">
    <property type="component" value="Unassembled WGS sequence"/>
</dbReference>